<name>A0A8X6WK11_TRICX</name>
<feature type="compositionally biased region" description="Polar residues" evidence="1">
    <location>
        <begin position="49"/>
        <end position="65"/>
    </location>
</feature>
<evidence type="ECO:0000313" key="2">
    <source>
        <dbReference type="EMBL" id="GFY36577.1"/>
    </source>
</evidence>
<evidence type="ECO:0008006" key="4">
    <source>
        <dbReference type="Google" id="ProtNLM"/>
    </source>
</evidence>
<feature type="region of interest" description="Disordered" evidence="1">
    <location>
        <begin position="43"/>
        <end position="79"/>
    </location>
</feature>
<comment type="caution">
    <text evidence="2">The sequence shown here is derived from an EMBL/GenBank/DDBJ whole genome shotgun (WGS) entry which is preliminary data.</text>
</comment>
<protein>
    <recommendedName>
        <fullName evidence="4">Transposase Tc1-like domain-containing protein</fullName>
    </recommendedName>
</protein>
<proteinExistence type="predicted"/>
<gene>
    <name evidence="2" type="ORF">TNCV_27821</name>
</gene>
<evidence type="ECO:0000313" key="3">
    <source>
        <dbReference type="Proteomes" id="UP000887159"/>
    </source>
</evidence>
<evidence type="ECO:0000256" key="1">
    <source>
        <dbReference type="SAM" id="MobiDB-lite"/>
    </source>
</evidence>
<reference evidence="2" key="1">
    <citation type="submission" date="2020-08" db="EMBL/GenBank/DDBJ databases">
        <title>Multicomponent nature underlies the extraordinary mechanical properties of spider dragline silk.</title>
        <authorList>
            <person name="Kono N."/>
            <person name="Nakamura H."/>
            <person name="Mori M."/>
            <person name="Yoshida Y."/>
            <person name="Ohtoshi R."/>
            <person name="Malay A.D."/>
            <person name="Moran D.A.P."/>
            <person name="Tomita M."/>
            <person name="Numata K."/>
            <person name="Arakawa K."/>
        </authorList>
    </citation>
    <scope>NUCLEOTIDE SEQUENCE</scope>
</reference>
<keyword evidence="3" id="KW-1185">Reference proteome</keyword>
<dbReference type="EMBL" id="BMAU01021437">
    <property type="protein sequence ID" value="GFY36577.1"/>
    <property type="molecule type" value="Genomic_DNA"/>
</dbReference>
<organism evidence="2 3">
    <name type="scientific">Trichonephila clavipes</name>
    <name type="common">Golden silk orbweaver</name>
    <name type="synonym">Nephila clavipes</name>
    <dbReference type="NCBI Taxonomy" id="2585209"/>
    <lineage>
        <taxon>Eukaryota</taxon>
        <taxon>Metazoa</taxon>
        <taxon>Ecdysozoa</taxon>
        <taxon>Arthropoda</taxon>
        <taxon>Chelicerata</taxon>
        <taxon>Arachnida</taxon>
        <taxon>Araneae</taxon>
        <taxon>Araneomorphae</taxon>
        <taxon>Entelegynae</taxon>
        <taxon>Araneoidea</taxon>
        <taxon>Nephilidae</taxon>
        <taxon>Trichonephila</taxon>
    </lineage>
</organism>
<dbReference type="Proteomes" id="UP000887159">
    <property type="component" value="Unassembled WGS sequence"/>
</dbReference>
<dbReference type="AlphaFoldDB" id="A0A8X6WK11"/>
<accession>A0A8X6WK11</accession>
<sequence length="79" mass="8972">MTVIRIWNQWVQDSNTGRRAGSRQLFFTSSEKNKHVTLMALKDPADTSRAPSQELGSIARQQMSARTVRRRLQQNGLSA</sequence>